<feature type="compositionally biased region" description="Polar residues" evidence="1">
    <location>
        <begin position="7"/>
        <end position="18"/>
    </location>
</feature>
<comment type="caution">
    <text evidence="2">The sequence shown here is derived from an EMBL/GenBank/DDBJ whole genome shotgun (WGS) entry which is preliminary data.</text>
</comment>
<evidence type="ECO:0000313" key="3">
    <source>
        <dbReference type="Proteomes" id="UP000078252"/>
    </source>
</evidence>
<dbReference type="AlphaFoldDB" id="A0A175RYJ0"/>
<feature type="region of interest" description="Disordered" evidence="1">
    <location>
        <begin position="56"/>
        <end position="111"/>
    </location>
</feature>
<evidence type="ECO:0000256" key="1">
    <source>
        <dbReference type="SAM" id="MobiDB-lite"/>
    </source>
</evidence>
<gene>
    <name evidence="2" type="ORF">NS184_04655</name>
</gene>
<organism evidence="2 3">
    <name type="scientific">Curtobacterium luteum</name>
    <dbReference type="NCBI Taxonomy" id="33881"/>
    <lineage>
        <taxon>Bacteria</taxon>
        <taxon>Bacillati</taxon>
        <taxon>Actinomycetota</taxon>
        <taxon>Actinomycetes</taxon>
        <taxon>Micrococcales</taxon>
        <taxon>Microbacteriaceae</taxon>
        <taxon>Curtobacterium</taxon>
    </lineage>
</organism>
<dbReference type="STRING" id="33881.NS184_04655"/>
<accession>A0A175RYJ0</accession>
<reference evidence="2 3" key="1">
    <citation type="journal article" date="2016" name="Front. Microbiol.">
        <title>Genomic Resource of Rice Seed Associated Bacteria.</title>
        <authorList>
            <person name="Midha S."/>
            <person name="Bansal K."/>
            <person name="Sharma S."/>
            <person name="Kumar N."/>
            <person name="Patil P.P."/>
            <person name="Chaudhry V."/>
            <person name="Patil P.B."/>
        </authorList>
    </citation>
    <scope>NUCLEOTIDE SEQUENCE [LARGE SCALE GENOMIC DNA]</scope>
    <source>
        <strain evidence="2 3">NS184</strain>
    </source>
</reference>
<dbReference type="EMBL" id="LDQC01000026">
    <property type="protein sequence ID" value="KTR08816.1"/>
    <property type="molecule type" value="Genomic_DNA"/>
</dbReference>
<feature type="region of interest" description="Disordered" evidence="1">
    <location>
        <begin position="1"/>
        <end position="22"/>
    </location>
</feature>
<dbReference type="Proteomes" id="UP000078252">
    <property type="component" value="Unassembled WGS sequence"/>
</dbReference>
<evidence type="ECO:0000313" key="2">
    <source>
        <dbReference type="EMBL" id="KTR08816.1"/>
    </source>
</evidence>
<sequence>MIPIRSATCSGRASWNGTSRRRSTVAPTIVIRRCRVAAAAAAACVSALVFSSIVPSDRRTSCPGRPRGARATPGTGAPSILVDGGGHQNPRSGCRHSGGHAARSARSRPLV</sequence>
<proteinExistence type="predicted"/>
<protein>
    <submittedName>
        <fullName evidence="2">Uncharacterized protein</fullName>
    </submittedName>
</protein>
<name>A0A175RYJ0_9MICO</name>
<feature type="compositionally biased region" description="Basic residues" evidence="1">
    <location>
        <begin position="93"/>
        <end position="111"/>
    </location>
</feature>